<evidence type="ECO:0000313" key="1">
    <source>
        <dbReference type="EMBL" id="SDW33652.1"/>
    </source>
</evidence>
<dbReference type="AlphaFoldDB" id="A0A1H2SPW6"/>
<dbReference type="EMBL" id="FNNQ01000002">
    <property type="protein sequence ID" value="SDW33652.1"/>
    <property type="molecule type" value="Genomic_DNA"/>
</dbReference>
<organism evidence="1 2">
    <name type="scientific">Marininema mesophilum</name>
    <dbReference type="NCBI Taxonomy" id="1048340"/>
    <lineage>
        <taxon>Bacteria</taxon>
        <taxon>Bacillati</taxon>
        <taxon>Bacillota</taxon>
        <taxon>Bacilli</taxon>
        <taxon>Bacillales</taxon>
        <taxon>Thermoactinomycetaceae</taxon>
        <taxon>Marininema</taxon>
    </lineage>
</organism>
<name>A0A1H2SPW6_9BACL</name>
<dbReference type="OrthoDB" id="1899479at2"/>
<accession>A0A1H2SPW6</accession>
<sequence length="183" mass="20437">MNKRRLLGIALCGMMVGMGGVFAYVQLDKPSTRTLHTSSAVDLSDPKKRVGWADNVFVGEVISKKGTKKFLRDTPETQFNVKVIENIKGELSGEVVVNQLGGYDGEERVLVAGDEMIKESETYMFVVKYEDEHSFYNIATQYGHTKIDNQGEKDKLIKEYKTAFKNQVPFKIDSGEGPDTGDN</sequence>
<gene>
    <name evidence="1" type="ORF">SAMN05444487_102276</name>
</gene>
<dbReference type="STRING" id="1048340.SAMN05444487_102276"/>
<dbReference type="RefSeq" id="WP_091736203.1">
    <property type="nucleotide sequence ID" value="NZ_FNNQ01000002.1"/>
</dbReference>
<protein>
    <submittedName>
        <fullName evidence="1">Uncharacterized protein</fullName>
    </submittedName>
</protein>
<evidence type="ECO:0000313" key="2">
    <source>
        <dbReference type="Proteomes" id="UP000198534"/>
    </source>
</evidence>
<keyword evidence="2" id="KW-1185">Reference proteome</keyword>
<dbReference type="Proteomes" id="UP000198534">
    <property type="component" value="Unassembled WGS sequence"/>
</dbReference>
<proteinExistence type="predicted"/>
<reference evidence="1 2" key="1">
    <citation type="submission" date="2016-10" db="EMBL/GenBank/DDBJ databases">
        <authorList>
            <person name="de Groot N.N."/>
        </authorList>
    </citation>
    <scope>NUCLEOTIDE SEQUENCE [LARGE SCALE GENOMIC DNA]</scope>
    <source>
        <strain evidence="1 2">DSM 45610</strain>
    </source>
</reference>